<evidence type="ECO:0000313" key="3">
    <source>
        <dbReference type="Proteomes" id="UP000501747"/>
    </source>
</evidence>
<keyword evidence="1" id="KW-0812">Transmembrane</keyword>
<evidence type="ECO:0000256" key="1">
    <source>
        <dbReference type="SAM" id="Phobius"/>
    </source>
</evidence>
<name>A0A6G8AUL2_9ENTE</name>
<accession>A0A6G8AUL2</accession>
<gene>
    <name evidence="2" type="ORF">G7082_09245</name>
</gene>
<dbReference type="KEGG" id="vhy:G7082_09245"/>
<reference evidence="2 3" key="1">
    <citation type="submission" date="2020-03" db="EMBL/GenBank/DDBJ databases">
        <title>Vagococcus sp. nov., isolated from beetles.</title>
        <authorList>
            <person name="Hyun D.-W."/>
            <person name="Bae J.-W."/>
        </authorList>
    </citation>
    <scope>NUCLEOTIDE SEQUENCE [LARGE SCALE GENOMIC DNA]</scope>
    <source>
        <strain evidence="2 3">HDW17B</strain>
    </source>
</reference>
<sequence length="194" mass="22087">MGKLKLNKEKLRIIFISSGSTLVIIALLIFINNRILNQKFFHFNNTWAPKNTVMRVNSEFDDMLFSMEEKLYFNVSGDKIVIYMEHYKKDSLVKTQDLITTSSNSNRIKGSIMWGIEDFNENAEIKLSVKKDELITKSSYRLKSEVRNGGAASELNSDRVKLVKNIPISLATFGYGKDSASSLTIEDGKVMKEI</sequence>
<evidence type="ECO:0000313" key="2">
    <source>
        <dbReference type="EMBL" id="QIL48677.1"/>
    </source>
</evidence>
<organism evidence="2 3">
    <name type="scientific">Vagococcus hydrophili</name>
    <dbReference type="NCBI Taxonomy" id="2714947"/>
    <lineage>
        <taxon>Bacteria</taxon>
        <taxon>Bacillati</taxon>
        <taxon>Bacillota</taxon>
        <taxon>Bacilli</taxon>
        <taxon>Lactobacillales</taxon>
        <taxon>Enterococcaceae</taxon>
        <taxon>Vagococcus</taxon>
    </lineage>
</organism>
<dbReference type="Proteomes" id="UP000501747">
    <property type="component" value="Chromosome"/>
</dbReference>
<dbReference type="AlphaFoldDB" id="A0A6G8AUL2"/>
<keyword evidence="1" id="KW-0472">Membrane</keyword>
<keyword evidence="1" id="KW-1133">Transmembrane helix</keyword>
<keyword evidence="3" id="KW-1185">Reference proteome</keyword>
<protein>
    <submittedName>
        <fullName evidence="2">Uncharacterized protein</fullName>
    </submittedName>
</protein>
<proteinExistence type="predicted"/>
<dbReference type="EMBL" id="CP049887">
    <property type="protein sequence ID" value="QIL48677.1"/>
    <property type="molecule type" value="Genomic_DNA"/>
</dbReference>
<dbReference type="RefSeq" id="WP_166034813.1">
    <property type="nucleotide sequence ID" value="NZ_CP049887.1"/>
</dbReference>
<feature type="transmembrane region" description="Helical" evidence="1">
    <location>
        <begin position="12"/>
        <end position="31"/>
    </location>
</feature>